<dbReference type="GO" id="GO:0016020">
    <property type="term" value="C:membrane"/>
    <property type="evidence" value="ECO:0007669"/>
    <property type="project" value="UniProtKB-SubCell"/>
</dbReference>
<dbReference type="OrthoDB" id="444255at2759"/>
<keyword evidence="4" id="KW-0472">Membrane</keyword>
<evidence type="ECO:0000256" key="3">
    <source>
        <dbReference type="ARBA" id="ARBA00022989"/>
    </source>
</evidence>
<feature type="chain" id="PRO_5036266537" description="LicD/FKTN/FKRP nucleotidyltransferase domain-containing protein" evidence="5">
    <location>
        <begin position="21"/>
        <end position="305"/>
    </location>
</feature>
<dbReference type="Proteomes" id="UP000662466">
    <property type="component" value="Unassembled WGS sequence"/>
</dbReference>
<keyword evidence="2" id="KW-0812">Transmembrane</keyword>
<reference evidence="7" key="1">
    <citation type="submission" date="2020-06" db="EMBL/GenBank/DDBJ databases">
        <title>Draft genome sequences of strains closely related to Aspergillus parafelis and Aspergillus hiratsukae.</title>
        <authorList>
            <person name="Dos Santos R.A.C."/>
            <person name="Rivero-Menendez O."/>
            <person name="Steenwyk J.L."/>
            <person name="Mead M.E."/>
            <person name="Goldman G.H."/>
            <person name="Alastruey-Izquierdo A."/>
            <person name="Rokas A."/>
        </authorList>
    </citation>
    <scope>NUCLEOTIDE SEQUENCE</scope>
    <source>
        <strain evidence="7">CNM-CM5793</strain>
        <strain evidence="8">CNM-CM6106</strain>
    </source>
</reference>
<accession>A0A8H6NZQ2</accession>
<name>A0A8H6NZQ2_9EURO</name>
<dbReference type="PANTHER" id="PTHR15407:SF28">
    <property type="entry name" value="RIBITOL-5-PHOSPHATE TRANSFERASE FKTN"/>
    <property type="match status" value="1"/>
</dbReference>
<evidence type="ECO:0000256" key="4">
    <source>
        <dbReference type="ARBA" id="ARBA00023136"/>
    </source>
</evidence>
<dbReference type="GO" id="GO:0009100">
    <property type="term" value="P:glycoprotein metabolic process"/>
    <property type="evidence" value="ECO:0007669"/>
    <property type="project" value="UniProtKB-ARBA"/>
</dbReference>
<organism evidence="7 9">
    <name type="scientific">Aspergillus hiratsukae</name>
    <dbReference type="NCBI Taxonomy" id="1194566"/>
    <lineage>
        <taxon>Eukaryota</taxon>
        <taxon>Fungi</taxon>
        <taxon>Dikarya</taxon>
        <taxon>Ascomycota</taxon>
        <taxon>Pezizomycotina</taxon>
        <taxon>Eurotiomycetes</taxon>
        <taxon>Eurotiomycetidae</taxon>
        <taxon>Eurotiales</taxon>
        <taxon>Aspergillaceae</taxon>
        <taxon>Aspergillus</taxon>
        <taxon>Aspergillus subgen. Fumigati</taxon>
    </lineage>
</organism>
<evidence type="ECO:0000256" key="2">
    <source>
        <dbReference type="ARBA" id="ARBA00022692"/>
    </source>
</evidence>
<dbReference type="EMBL" id="JACBAD010002130">
    <property type="protein sequence ID" value="KAF7113661.1"/>
    <property type="molecule type" value="Genomic_DNA"/>
</dbReference>
<proteinExistence type="predicted"/>
<dbReference type="InterPro" id="IPR009644">
    <property type="entry name" value="FKTN/MNN4/W02B3.4-1"/>
</dbReference>
<evidence type="ECO:0000256" key="5">
    <source>
        <dbReference type="SAM" id="SignalP"/>
    </source>
</evidence>
<evidence type="ECO:0000256" key="1">
    <source>
        <dbReference type="ARBA" id="ARBA00004167"/>
    </source>
</evidence>
<sequence length="305" mass="36064">MITWILRLSVLAIWAAEAVASPLRFSDQDSNSNQEHVNHGKILTHEPEYDPLWEKYGLNKSQEFKYFHEPGNDDTLGHYDTRFFTKPVPDEERSETLTHMIRAYLNFFNENGLETWIAHGTLLGWWWNGKVLPWDWDIDTQVPDTTLLHLADSFNQTVVHYTAADSNLERSYLLDINPWARQRERGEGLNIIDARWIDRRTGLYIDITGLSRLEPAKPTLWQDKNDHKYQTGDIYPLRKTTFEGVPAKVPFDYDSVLIGEYTQKALTRNKFHNHTWYPDMEEWVSDNDEIVAKDRFKDDRQYERR</sequence>
<keyword evidence="9" id="KW-1185">Reference proteome</keyword>
<dbReference type="PANTHER" id="PTHR15407">
    <property type="entry name" value="FUKUTIN-RELATED"/>
    <property type="match status" value="1"/>
</dbReference>
<evidence type="ECO:0000313" key="8">
    <source>
        <dbReference type="EMBL" id="KAF7155307.1"/>
    </source>
</evidence>
<protein>
    <recommendedName>
        <fullName evidence="6">LicD/FKTN/FKRP nucleotidyltransferase domain-containing protein</fullName>
    </recommendedName>
</protein>
<evidence type="ECO:0000313" key="9">
    <source>
        <dbReference type="Proteomes" id="UP000630445"/>
    </source>
</evidence>
<feature type="domain" description="LicD/FKTN/FKRP nucleotidyltransferase" evidence="6">
    <location>
        <begin position="109"/>
        <end position="214"/>
    </location>
</feature>
<comment type="caution">
    <text evidence="7">The sequence shown here is derived from an EMBL/GenBank/DDBJ whole genome shotgun (WGS) entry which is preliminary data.</text>
</comment>
<gene>
    <name evidence="7" type="ORF">CNMCM5793_003017</name>
    <name evidence="8" type="ORF">CNMCM6106_002762</name>
</gene>
<feature type="signal peptide" evidence="5">
    <location>
        <begin position="1"/>
        <end position="20"/>
    </location>
</feature>
<dbReference type="AlphaFoldDB" id="A0A8H6NZQ2"/>
<dbReference type="Pfam" id="PF04991">
    <property type="entry name" value="LicD"/>
    <property type="match status" value="2"/>
</dbReference>
<keyword evidence="3" id="KW-1133">Transmembrane helix</keyword>
<evidence type="ECO:0000313" key="7">
    <source>
        <dbReference type="EMBL" id="KAF7113661.1"/>
    </source>
</evidence>
<feature type="domain" description="LicD/FKTN/FKRP nucleotidyltransferase" evidence="6">
    <location>
        <begin position="224"/>
        <end position="261"/>
    </location>
</feature>
<dbReference type="InterPro" id="IPR007074">
    <property type="entry name" value="LicD/FKTN/FKRP_NTP_transf"/>
</dbReference>
<evidence type="ECO:0000259" key="6">
    <source>
        <dbReference type="Pfam" id="PF04991"/>
    </source>
</evidence>
<dbReference type="EMBL" id="JACBAF010002320">
    <property type="protein sequence ID" value="KAF7155307.1"/>
    <property type="molecule type" value="Genomic_DNA"/>
</dbReference>
<comment type="subcellular location">
    <subcellularLocation>
        <location evidence="1">Membrane</location>
        <topology evidence="1">Single-pass membrane protein</topology>
    </subcellularLocation>
</comment>
<dbReference type="Proteomes" id="UP000630445">
    <property type="component" value="Unassembled WGS sequence"/>
</dbReference>
<keyword evidence="5" id="KW-0732">Signal</keyword>